<dbReference type="EMBL" id="AP024545">
    <property type="protein sequence ID" value="BCT93877.1"/>
    <property type="molecule type" value="Genomic_DNA"/>
</dbReference>
<protein>
    <recommendedName>
        <fullName evidence="3">DUF1778 domain-containing protein</fullName>
    </recommendedName>
</protein>
<evidence type="ECO:0000313" key="2">
    <source>
        <dbReference type="Proteomes" id="UP000681317"/>
    </source>
</evidence>
<evidence type="ECO:0000313" key="1">
    <source>
        <dbReference type="EMBL" id="BCT93877.1"/>
    </source>
</evidence>
<reference evidence="1 2" key="1">
    <citation type="submission" date="2021-03" db="EMBL/GenBank/DDBJ databases">
        <title>Complete Genome Sequences of Two Lysobacter Strains Isolated from Sea Water (Lysobacter caseinilyticus) and Soil (Lysobacter helvus) in South Korea.</title>
        <authorList>
            <person name="Watanabe Y."/>
            <person name="Arakawa K."/>
        </authorList>
    </citation>
    <scope>NUCLEOTIDE SEQUENCE [LARGE SCALE GENOMIC DNA]</scope>
    <source>
        <strain evidence="1 2">KVB24</strain>
    </source>
</reference>
<sequence length="149" mass="16727">MPTQSSAPRRKRGLSPLGKLVIRGVAHKLRFELQSGSTRAELKAATEEAVEALMHLSNPHRGRSSERINAVISHFRTRRMIGRPITYTAAARYHLASEALLKLRSAASEAELVTFDDLQEFLRLAREIPKHTVDKLAKRARARAVKLKI</sequence>
<evidence type="ECO:0008006" key="3">
    <source>
        <dbReference type="Google" id="ProtNLM"/>
    </source>
</evidence>
<gene>
    <name evidence="1" type="ORF">LYSCAS_29010</name>
</gene>
<organism evidence="1 2">
    <name type="scientific">Noviluteimonas caseinilytica</name>
    <dbReference type="NCBI Taxonomy" id="2675101"/>
    <lineage>
        <taxon>Bacteria</taxon>
        <taxon>Pseudomonadati</taxon>
        <taxon>Pseudomonadota</taxon>
        <taxon>Gammaproteobacteria</taxon>
        <taxon>Lysobacterales</taxon>
        <taxon>Lysobacteraceae</taxon>
        <taxon>Noviluteimonas</taxon>
    </lineage>
</organism>
<keyword evidence="2" id="KW-1185">Reference proteome</keyword>
<dbReference type="Proteomes" id="UP000681317">
    <property type="component" value="Chromosome"/>
</dbReference>
<proteinExistence type="predicted"/>
<dbReference type="RefSeq" id="WP_213434785.1">
    <property type="nucleotide sequence ID" value="NZ_AP024545.1"/>
</dbReference>
<accession>A0ABM7Q954</accession>
<name>A0ABM7Q954_9GAMM</name>